<feature type="compositionally biased region" description="Polar residues" evidence="1">
    <location>
        <begin position="7"/>
        <end position="21"/>
    </location>
</feature>
<evidence type="ECO:0000256" key="1">
    <source>
        <dbReference type="SAM" id="MobiDB-lite"/>
    </source>
</evidence>
<organism evidence="3">
    <name type="scientific">Aplanochytrium stocchinoi</name>
    <dbReference type="NCBI Taxonomy" id="215587"/>
    <lineage>
        <taxon>Eukaryota</taxon>
        <taxon>Sar</taxon>
        <taxon>Stramenopiles</taxon>
        <taxon>Bigyra</taxon>
        <taxon>Labyrinthulomycetes</taxon>
        <taxon>Thraustochytrida</taxon>
        <taxon>Thraustochytriidae</taxon>
        <taxon>Aplanochytrium</taxon>
    </lineage>
</organism>
<evidence type="ECO:0000313" key="3">
    <source>
        <dbReference type="EMBL" id="CAE0447237.1"/>
    </source>
</evidence>
<accession>A0A7S3PQE0</accession>
<feature type="transmembrane region" description="Helical" evidence="2">
    <location>
        <begin position="129"/>
        <end position="147"/>
    </location>
</feature>
<keyword evidence="2" id="KW-0812">Transmembrane</keyword>
<gene>
    <name evidence="3" type="ORF">ASTO00021_LOCUS17214</name>
</gene>
<feature type="region of interest" description="Disordered" evidence="1">
    <location>
        <begin position="1"/>
        <end position="48"/>
    </location>
</feature>
<dbReference type="AlphaFoldDB" id="A0A7S3PQE0"/>
<sequence length="332" mass="36686">MKGAYGSINSIEEGNMLPSSENNERNILASSETSESNNFGSTSIDSPELEELDNLVQDLDFHLDENKEEESNDSERSRLFSKPAGLNDFQETLANDDFGMKAMDIEGSDSHRHSMESPLLKYGKKACKLLIPVFIFGIILFAIGSKYDVFNGVRTTDPKPIYGNASHLFAANAVDLGFPNMDPGSLVCMEPSEVAGGKTGGHCASVFAGHDKIQRTVKILDNGVETATVSDDPTVAGAIRQHVNMMKMMTRMNHRIHQHDPMFQMMFLKKWSNKINLDVTDIDGGVKVIQTSDDDCAIQLIHYHAQVVSRFVNNGVPEFLCKHEIPPCAMLQ</sequence>
<keyword evidence="2" id="KW-1133">Transmembrane helix</keyword>
<keyword evidence="2" id="KW-0472">Membrane</keyword>
<name>A0A7S3PQE0_9STRA</name>
<dbReference type="EMBL" id="HBIN01022407">
    <property type="protein sequence ID" value="CAE0447237.1"/>
    <property type="molecule type" value="Transcribed_RNA"/>
</dbReference>
<evidence type="ECO:0000256" key="2">
    <source>
        <dbReference type="SAM" id="Phobius"/>
    </source>
</evidence>
<proteinExistence type="predicted"/>
<protein>
    <submittedName>
        <fullName evidence="3">Uncharacterized protein</fullName>
    </submittedName>
</protein>
<reference evidence="3" key="1">
    <citation type="submission" date="2021-01" db="EMBL/GenBank/DDBJ databases">
        <authorList>
            <person name="Corre E."/>
            <person name="Pelletier E."/>
            <person name="Niang G."/>
            <person name="Scheremetjew M."/>
            <person name="Finn R."/>
            <person name="Kale V."/>
            <person name="Holt S."/>
            <person name="Cochrane G."/>
            <person name="Meng A."/>
            <person name="Brown T."/>
            <person name="Cohen L."/>
        </authorList>
    </citation>
    <scope>NUCLEOTIDE SEQUENCE</scope>
    <source>
        <strain evidence="3">GSBS06</strain>
    </source>
</reference>
<feature type="compositionally biased region" description="Polar residues" evidence="1">
    <location>
        <begin position="28"/>
        <end position="45"/>
    </location>
</feature>